<dbReference type="RefSeq" id="WP_029160070.1">
    <property type="nucleotide sequence ID" value="NZ_CP009933.1"/>
</dbReference>
<evidence type="ECO:0000256" key="11">
    <source>
        <dbReference type="RuleBase" id="RU004504"/>
    </source>
</evidence>
<dbReference type="Gene3D" id="3.40.640.10">
    <property type="entry name" value="Type I PLP-dependent aspartate aminotransferase-like (Major domain)"/>
    <property type="match status" value="1"/>
</dbReference>
<organism evidence="13 14">
    <name type="scientific">Clostridium scatologenes</name>
    <dbReference type="NCBI Taxonomy" id="1548"/>
    <lineage>
        <taxon>Bacteria</taxon>
        <taxon>Bacillati</taxon>
        <taxon>Bacillota</taxon>
        <taxon>Clostridia</taxon>
        <taxon>Eubacteriales</taxon>
        <taxon>Clostridiaceae</taxon>
        <taxon>Clostridium</taxon>
    </lineage>
</organism>
<sequence length="386" mass="42827">MSREVYMDHAATTYIKEEVIEEMKPYLTDYFGNPSSIYKISRKTKMAIDESRMRIANAINANADEIYFTAGGSEADNWALKGTALANKYKGNHIITTSIEHHAILHSCEYLEKLGFEITYLPVNEFGIVDVEDIKKSITDKTILVSIMFANNEIGSIQPIEQIGEICRNKGIIFHTDGVQAVGSIPIDVKKMNIDLLSMASHKFYGPKGIGALYMRKGIKVDNLIHGGAQERAKRAGTENVMAIVGMGKAIELTHKNMKEERIRLSRLRDKMINELLNIPGTKLNGEEGEKRLPGNVNVSFELIDGDTLLMLLDSEGICASSGSACSAGALEPSHVLMAIGLNEDLAKGSLRLTLGYRTTEEDVEYAVNTIKKLVNKIRDNKKKWK</sequence>
<dbReference type="InterPro" id="IPR000192">
    <property type="entry name" value="Aminotrans_V_dom"/>
</dbReference>
<dbReference type="PIRSF" id="PIRSF005572">
    <property type="entry name" value="NifS"/>
    <property type="match status" value="1"/>
</dbReference>
<dbReference type="InterPro" id="IPR015421">
    <property type="entry name" value="PyrdxlP-dep_Trfase_major"/>
</dbReference>
<feature type="active site" description="Cysteine persulfide intermediate" evidence="10">
    <location>
        <position position="326"/>
    </location>
</feature>
<dbReference type="AlphaFoldDB" id="A0A0E3JY80"/>
<dbReference type="EC" id="2.8.1.7" evidence="10"/>
<dbReference type="PANTHER" id="PTHR11601:SF34">
    <property type="entry name" value="CYSTEINE DESULFURASE"/>
    <property type="match status" value="1"/>
</dbReference>
<evidence type="ECO:0000256" key="4">
    <source>
        <dbReference type="ARBA" id="ARBA00022679"/>
    </source>
</evidence>
<evidence type="ECO:0000256" key="6">
    <source>
        <dbReference type="ARBA" id="ARBA00022898"/>
    </source>
</evidence>
<comment type="subunit">
    <text evidence="10">Homodimer. Forms a heterotetramer with IscU, interacts with other sulfur acceptors.</text>
</comment>
<evidence type="ECO:0000256" key="7">
    <source>
        <dbReference type="ARBA" id="ARBA00023004"/>
    </source>
</evidence>
<dbReference type="NCBIfam" id="TIGR03402">
    <property type="entry name" value="FeS_nifS"/>
    <property type="match status" value="1"/>
</dbReference>
<dbReference type="SUPFAM" id="SSF53383">
    <property type="entry name" value="PLP-dependent transferases"/>
    <property type="match status" value="1"/>
</dbReference>
<dbReference type="KEGG" id="csq:CSCA_1524"/>
<dbReference type="GO" id="GO:1990221">
    <property type="term" value="C:L-cysteine desulfurase complex"/>
    <property type="evidence" value="ECO:0007669"/>
    <property type="project" value="UniProtKB-ARBA"/>
</dbReference>
<dbReference type="UniPathway" id="UPA00266"/>
<name>A0A0E3JY80_CLOSL</name>
<keyword evidence="6 10" id="KW-0663">Pyridoxal phosphate</keyword>
<dbReference type="FunFam" id="3.40.640.10:FF:000084">
    <property type="entry name" value="IscS-like cysteine desulfurase"/>
    <property type="match status" value="1"/>
</dbReference>
<keyword evidence="3 10" id="KW-0963">Cytoplasm</keyword>
<protein>
    <recommendedName>
        <fullName evidence="10">Cysteine desulfurase IscS</fullName>
        <ecNumber evidence="10">2.8.1.7</ecNumber>
    </recommendedName>
</protein>
<evidence type="ECO:0000256" key="2">
    <source>
        <dbReference type="ARBA" id="ARBA00006490"/>
    </source>
</evidence>
<keyword evidence="7 10" id="KW-0408">Iron</keyword>
<evidence type="ECO:0000313" key="13">
    <source>
        <dbReference type="EMBL" id="AKA68649.1"/>
    </source>
</evidence>
<feature type="binding site" evidence="10">
    <location>
        <begin position="72"/>
        <end position="73"/>
    </location>
    <ligand>
        <name>pyridoxal 5'-phosphate</name>
        <dbReference type="ChEBI" id="CHEBI:597326"/>
    </ligand>
</feature>
<dbReference type="InterPro" id="IPR020578">
    <property type="entry name" value="Aminotrans_V_PyrdxlP_BS"/>
</dbReference>
<dbReference type="GO" id="GO:0030170">
    <property type="term" value="F:pyridoxal phosphate binding"/>
    <property type="evidence" value="ECO:0007669"/>
    <property type="project" value="UniProtKB-UniRule"/>
</dbReference>
<feature type="binding site" evidence="10">
    <location>
        <position position="238"/>
    </location>
    <ligand>
        <name>pyridoxal 5'-phosphate</name>
        <dbReference type="ChEBI" id="CHEBI:597326"/>
    </ligand>
</feature>
<comment type="caution">
    <text evidence="10">Lacks conserved residue(s) required for the propagation of feature annotation.</text>
</comment>
<dbReference type="HOGENOM" id="CLU_003433_0_0_9"/>
<reference evidence="13 14" key="1">
    <citation type="journal article" date="2015" name="J. Biotechnol.">
        <title>Complete genome sequence of a malodorant-producing acetogen, Clostridium scatologenes ATCC 25775(T).</title>
        <authorList>
            <person name="Zhu Z."/>
            <person name="Guo T."/>
            <person name="Zheng H."/>
            <person name="Song T."/>
            <person name="Ouyang P."/>
            <person name="Xie J."/>
        </authorList>
    </citation>
    <scope>NUCLEOTIDE SEQUENCE [LARGE SCALE GENOMIC DNA]</scope>
    <source>
        <strain evidence="13 14">ATCC 25775</strain>
    </source>
</reference>
<dbReference type="InterPro" id="IPR015422">
    <property type="entry name" value="PyrdxlP-dep_Trfase_small"/>
</dbReference>
<dbReference type="InterPro" id="IPR016454">
    <property type="entry name" value="Cysteine_dSase"/>
</dbReference>
<keyword evidence="8 10" id="KW-0411">Iron-sulfur</keyword>
<proteinExistence type="inferred from homology"/>
<keyword evidence="14" id="KW-1185">Reference proteome</keyword>
<comment type="cofactor">
    <cofactor evidence="1 10 11">
        <name>pyridoxal 5'-phosphate</name>
        <dbReference type="ChEBI" id="CHEBI:597326"/>
    </cofactor>
</comment>
<evidence type="ECO:0000259" key="12">
    <source>
        <dbReference type="Pfam" id="PF00266"/>
    </source>
</evidence>
<dbReference type="PROSITE" id="PS00595">
    <property type="entry name" value="AA_TRANSFER_CLASS_5"/>
    <property type="match status" value="1"/>
</dbReference>
<dbReference type="NCBIfam" id="NF002806">
    <property type="entry name" value="PRK02948.1"/>
    <property type="match status" value="1"/>
</dbReference>
<evidence type="ECO:0000256" key="10">
    <source>
        <dbReference type="HAMAP-Rule" id="MF_00331"/>
    </source>
</evidence>
<evidence type="ECO:0000256" key="9">
    <source>
        <dbReference type="ARBA" id="ARBA00050776"/>
    </source>
</evidence>
<feature type="binding site" description="via persulfide group" evidence="10">
    <location>
        <position position="326"/>
    </location>
    <ligand>
        <name>[2Fe-2S] cluster</name>
        <dbReference type="ChEBI" id="CHEBI:190135"/>
        <note>ligand shared with IscU</note>
    </ligand>
</feature>
<feature type="modified residue" description="N6-(pyridoxal phosphate)lysine" evidence="10">
    <location>
        <position position="203"/>
    </location>
</feature>
<keyword evidence="4 10" id="KW-0808">Transferase</keyword>
<dbReference type="GO" id="GO:0044571">
    <property type="term" value="P:[2Fe-2S] cluster assembly"/>
    <property type="evidence" value="ECO:0007669"/>
    <property type="project" value="UniProtKB-UniRule"/>
</dbReference>
<gene>
    <name evidence="10" type="primary">iscS</name>
    <name evidence="13" type="ORF">CSCA_1524</name>
</gene>
<feature type="domain" description="Aminotransferase class V" evidence="12">
    <location>
        <begin position="5"/>
        <end position="366"/>
    </location>
</feature>
<evidence type="ECO:0000313" key="14">
    <source>
        <dbReference type="Proteomes" id="UP000033115"/>
    </source>
</evidence>
<feature type="binding site" evidence="10">
    <location>
        <position position="180"/>
    </location>
    <ligand>
        <name>pyridoxal 5'-phosphate</name>
        <dbReference type="ChEBI" id="CHEBI:597326"/>
    </ligand>
</feature>
<keyword evidence="10" id="KW-0001">2Fe-2S</keyword>
<comment type="catalytic activity">
    <reaction evidence="9 10">
        <text>(sulfur carrier)-H + L-cysteine = (sulfur carrier)-SH + L-alanine</text>
        <dbReference type="Rhea" id="RHEA:43892"/>
        <dbReference type="Rhea" id="RHEA-COMP:14737"/>
        <dbReference type="Rhea" id="RHEA-COMP:14739"/>
        <dbReference type="ChEBI" id="CHEBI:29917"/>
        <dbReference type="ChEBI" id="CHEBI:35235"/>
        <dbReference type="ChEBI" id="CHEBI:57972"/>
        <dbReference type="ChEBI" id="CHEBI:64428"/>
        <dbReference type="EC" id="2.8.1.7"/>
    </reaction>
</comment>
<comment type="function">
    <text evidence="10">Master enzyme that delivers sulfur to a number of partners involved in Fe-S cluster assembly, tRNA modification or cofactor biosynthesis. Catalyzes the removal of elemental sulfur atoms from cysteine to produce alanine. Functions as a sulfur delivery protein for Fe-S cluster synthesis onto IscU, an Fe-S scaffold assembly protein, as well as other S acceptor proteins.</text>
</comment>
<comment type="pathway">
    <text evidence="10">Cofactor biosynthesis; iron-sulfur cluster biosynthesis.</text>
</comment>
<evidence type="ECO:0000256" key="3">
    <source>
        <dbReference type="ARBA" id="ARBA00022490"/>
    </source>
</evidence>
<dbReference type="InterPro" id="IPR015424">
    <property type="entry name" value="PyrdxlP-dep_Trfase"/>
</dbReference>
<evidence type="ECO:0000256" key="5">
    <source>
        <dbReference type="ARBA" id="ARBA00022723"/>
    </source>
</evidence>
<comment type="similarity">
    <text evidence="2 10">Belongs to the class-V pyridoxal-phosphate-dependent aminotransferase family. NifS/IscS subfamily.</text>
</comment>
<accession>A0A0E3JY80</accession>
<dbReference type="EMBL" id="CP009933">
    <property type="protein sequence ID" value="AKA68649.1"/>
    <property type="molecule type" value="Genomic_DNA"/>
</dbReference>
<dbReference type="GO" id="GO:0006520">
    <property type="term" value="P:amino acid metabolic process"/>
    <property type="evidence" value="ECO:0007669"/>
    <property type="project" value="InterPro"/>
</dbReference>
<dbReference type="InterPro" id="IPR017772">
    <property type="entry name" value="Cys_deSase_NifS_bac/arc"/>
</dbReference>
<evidence type="ECO:0000256" key="1">
    <source>
        <dbReference type="ARBA" id="ARBA00001933"/>
    </source>
</evidence>
<comment type="subcellular location">
    <subcellularLocation>
        <location evidence="10">Cytoplasm</location>
    </subcellularLocation>
</comment>
<dbReference type="GO" id="GO:0051537">
    <property type="term" value="F:2 iron, 2 sulfur cluster binding"/>
    <property type="evidence" value="ECO:0007669"/>
    <property type="project" value="UniProtKB-UniRule"/>
</dbReference>
<dbReference type="InterPro" id="IPR010240">
    <property type="entry name" value="Cys_deSase_IscS"/>
</dbReference>
<dbReference type="STRING" id="1548.CSCA_1524"/>
<dbReference type="Pfam" id="PF00266">
    <property type="entry name" value="Aminotran_5"/>
    <property type="match status" value="1"/>
</dbReference>
<keyword evidence="5 10" id="KW-0479">Metal-binding</keyword>
<dbReference type="GO" id="GO:0046872">
    <property type="term" value="F:metal ion binding"/>
    <property type="evidence" value="ECO:0007669"/>
    <property type="project" value="UniProtKB-KW"/>
</dbReference>
<feature type="binding site" evidence="10">
    <location>
        <position position="152"/>
    </location>
    <ligand>
        <name>pyridoxal 5'-phosphate</name>
        <dbReference type="ChEBI" id="CHEBI:597326"/>
    </ligand>
</feature>
<dbReference type="PANTHER" id="PTHR11601">
    <property type="entry name" value="CYSTEINE DESULFURYLASE FAMILY MEMBER"/>
    <property type="match status" value="1"/>
</dbReference>
<dbReference type="Proteomes" id="UP000033115">
    <property type="component" value="Chromosome"/>
</dbReference>
<dbReference type="Gene3D" id="3.90.1150.10">
    <property type="entry name" value="Aspartate Aminotransferase, domain 1"/>
    <property type="match status" value="1"/>
</dbReference>
<evidence type="ECO:0000256" key="8">
    <source>
        <dbReference type="ARBA" id="ARBA00023014"/>
    </source>
</evidence>
<dbReference type="GO" id="GO:0031071">
    <property type="term" value="F:cysteine desulfurase activity"/>
    <property type="evidence" value="ECO:0007669"/>
    <property type="project" value="UniProtKB-UniRule"/>
</dbReference>
<dbReference type="HAMAP" id="MF_00331">
    <property type="entry name" value="Cys_desulf_IscS"/>
    <property type="match status" value="1"/>
</dbReference>